<feature type="transmembrane region" description="Helical" evidence="1">
    <location>
        <begin position="122"/>
        <end position="142"/>
    </location>
</feature>
<feature type="transmembrane region" description="Helical" evidence="1">
    <location>
        <begin position="6"/>
        <end position="25"/>
    </location>
</feature>
<evidence type="ECO:0000313" key="3">
    <source>
        <dbReference type="EMBL" id="MDN3709583.1"/>
    </source>
</evidence>
<evidence type="ECO:0000313" key="5">
    <source>
        <dbReference type="Proteomes" id="UP001242368"/>
    </source>
</evidence>
<dbReference type="Proteomes" id="UP001242368">
    <property type="component" value="Unassembled WGS sequence"/>
</dbReference>
<keyword evidence="1" id="KW-0812">Transmembrane</keyword>
<dbReference type="EMBL" id="JAUFQU010000001">
    <property type="protein sequence ID" value="MDN3707182.1"/>
    <property type="molecule type" value="Genomic_DNA"/>
</dbReference>
<reference evidence="2" key="3">
    <citation type="submission" date="2023-06" db="EMBL/GenBank/DDBJ databases">
        <authorList>
            <person name="Lucena T."/>
            <person name="Sun Q."/>
        </authorList>
    </citation>
    <scope>NUCLEOTIDE SEQUENCE</scope>
    <source>
        <strain evidence="2">CECT 7184</strain>
    </source>
</reference>
<sequence>MYAFLIPLHSICRWLVLLSLLYAIGRAYSGYKSHRDYSDYDNQVRHWTATIAHIQLIIGMILYIKSPFASYFWKNTGTSLQHIEIAFYGFLHPLLMLVAVVMITIGSSLAKRKEESTAKYRTLLIWFSVALLIIFLAIPWPFSFLSQRPYIRVKLILEYISNIK</sequence>
<dbReference type="EMBL" id="JAUFQU010000044">
    <property type="protein sequence ID" value="MDN3709583.1"/>
    <property type="molecule type" value="Genomic_DNA"/>
</dbReference>
<proteinExistence type="predicted"/>
<dbReference type="RefSeq" id="WP_290363209.1">
    <property type="nucleotide sequence ID" value="NZ_JAUFQU010000001.1"/>
</dbReference>
<reference evidence="2" key="1">
    <citation type="journal article" date="2014" name="Int. J. Syst. Evol. Microbiol.">
        <title>Complete genome of a new Firmicutes species belonging to the dominant human colonic microbiota ('Ruminococcus bicirculans') reveals two chromosomes and a selective capacity to utilize plant glucans.</title>
        <authorList>
            <consortium name="NISC Comparative Sequencing Program"/>
            <person name="Wegmann U."/>
            <person name="Louis P."/>
            <person name="Goesmann A."/>
            <person name="Henrissat B."/>
            <person name="Duncan S.H."/>
            <person name="Flint H.J."/>
        </authorList>
    </citation>
    <scope>NUCLEOTIDE SEQUENCE</scope>
    <source>
        <strain evidence="2">CECT 7184</strain>
    </source>
</reference>
<protein>
    <submittedName>
        <fullName evidence="2">Uncharacterized protein</fullName>
    </submittedName>
</protein>
<reference evidence="5" key="2">
    <citation type="journal article" date="2019" name="Int. J. Syst. Evol. Microbiol.">
        <title>The Global Catalogue of Microorganisms (GCM) 10K type strain sequencing project: providing services to taxonomists for standard genome sequencing and annotation.</title>
        <authorList>
            <consortium name="The Broad Institute Genomics Platform"/>
            <consortium name="The Broad Institute Genome Sequencing Center for Infectious Disease"/>
            <person name="Wu L."/>
            <person name="Ma J."/>
        </authorList>
    </citation>
    <scope>NUCLEOTIDE SEQUENCE [LARGE SCALE GENOMIC DNA]</scope>
    <source>
        <strain evidence="5">CECT 7184</strain>
    </source>
</reference>
<feature type="transmembrane region" description="Helical" evidence="1">
    <location>
        <begin position="46"/>
        <end position="65"/>
    </location>
</feature>
<keyword evidence="5" id="KW-1185">Reference proteome</keyword>
<dbReference type="EMBL" id="JAUFQU010000077">
    <property type="protein sequence ID" value="MDN3710161.1"/>
    <property type="molecule type" value="Genomic_DNA"/>
</dbReference>
<evidence type="ECO:0000256" key="1">
    <source>
        <dbReference type="SAM" id="Phobius"/>
    </source>
</evidence>
<name>A0ABT8CVH5_9FLAO</name>
<feature type="transmembrane region" description="Helical" evidence="1">
    <location>
        <begin position="85"/>
        <end position="110"/>
    </location>
</feature>
<evidence type="ECO:0000313" key="2">
    <source>
        <dbReference type="EMBL" id="MDN3707182.1"/>
    </source>
</evidence>
<keyword evidence="1" id="KW-1133">Transmembrane helix</keyword>
<comment type="caution">
    <text evidence="2">The sequence shown here is derived from an EMBL/GenBank/DDBJ whole genome shotgun (WGS) entry which is preliminary data.</text>
</comment>
<organism evidence="2 5">
    <name type="scientific">Paenimyroides ceti</name>
    <dbReference type="NCBI Taxonomy" id="395087"/>
    <lineage>
        <taxon>Bacteria</taxon>
        <taxon>Pseudomonadati</taxon>
        <taxon>Bacteroidota</taxon>
        <taxon>Flavobacteriia</taxon>
        <taxon>Flavobacteriales</taxon>
        <taxon>Flavobacteriaceae</taxon>
        <taxon>Paenimyroides</taxon>
    </lineage>
</organism>
<accession>A0ABT8CVH5</accession>
<evidence type="ECO:0000313" key="4">
    <source>
        <dbReference type="EMBL" id="MDN3710161.1"/>
    </source>
</evidence>
<keyword evidence="1" id="KW-0472">Membrane</keyword>
<gene>
    <name evidence="2" type="ORF">QW060_08550</name>
    <name evidence="3" type="ORF">QW060_21690</name>
    <name evidence="4" type="ORF">QW060_25125</name>
</gene>